<dbReference type="Proteomes" id="UP000230725">
    <property type="component" value="Segment"/>
</dbReference>
<dbReference type="InterPro" id="IPR055663">
    <property type="entry name" value="DUF7239"/>
</dbReference>
<dbReference type="EMBL" id="MF766046">
    <property type="protein sequence ID" value="ATI18837.1"/>
    <property type="molecule type" value="Genomic_DNA"/>
</dbReference>
<evidence type="ECO:0000313" key="2">
    <source>
        <dbReference type="Proteomes" id="UP000230725"/>
    </source>
</evidence>
<keyword evidence="2" id="KW-1185">Reference proteome</keyword>
<evidence type="ECO:0000313" key="1">
    <source>
        <dbReference type="EMBL" id="ATI18837.1"/>
    </source>
</evidence>
<dbReference type="Pfam" id="PF23886">
    <property type="entry name" value="DUF7239"/>
    <property type="match status" value="1"/>
</dbReference>
<organism evidence="1 2">
    <name type="scientific">Streptomyces phage Diane</name>
    <dbReference type="NCBI Taxonomy" id="2041207"/>
    <lineage>
        <taxon>Viruses</taxon>
        <taxon>Duplodnaviria</taxon>
        <taxon>Heunggongvirae</taxon>
        <taxon>Uroviricota</taxon>
        <taxon>Caudoviricetes</taxon>
        <taxon>Arquatrovirinae</taxon>
        <taxon>Omarvirus</taxon>
        <taxon>Omarvirus diane</taxon>
    </lineage>
</organism>
<name>A0A291LHK1_9CAUD</name>
<sequence>MMTRPEYLIQRYPTLMSSEREARLPKWAQAKLADLRLLLMQEASGYEDALTQIERLEGGHHQ</sequence>
<protein>
    <submittedName>
        <fullName evidence="1">Uncharacterized protein</fullName>
    </submittedName>
</protein>
<accession>A0A291LHK1</accession>
<gene>
    <name evidence="1" type="ORF">SEA_DIANE_53</name>
</gene>
<proteinExistence type="predicted"/>
<reference evidence="1 2" key="1">
    <citation type="submission" date="2017-08" db="EMBL/GenBank/DDBJ databases">
        <authorList>
            <person name="Jones O.D."/>
            <person name="Rapp I.M."/>
            <person name="Layton S."/>
            <person name="Bhuiyan S."/>
            <person name="Kim T."/>
            <person name="Hughes L.E."/>
            <person name="Garlena R.A."/>
            <person name="Russell D.A."/>
            <person name="Pope W.H."/>
            <person name="Jacobs-Sera D."/>
            <person name="Hendrix R.W."/>
            <person name="Hatfull G.F."/>
        </authorList>
    </citation>
    <scope>NUCLEOTIDE SEQUENCE [LARGE SCALE GENOMIC DNA]</scope>
</reference>